<dbReference type="RefSeq" id="WP_045462964.1">
    <property type="nucleotide sequence ID" value="NZ_BBLT01000004.1"/>
</dbReference>
<protein>
    <submittedName>
        <fullName evidence="1">Uncharacterized protein</fullName>
    </submittedName>
</protein>
<keyword evidence="2" id="KW-1185">Reference proteome</keyword>
<comment type="caution">
    <text evidence="1">The sequence shown here is derived from an EMBL/GenBank/DDBJ whole genome shotgun (WGS) entry which is preliminary data.</text>
</comment>
<dbReference type="AlphaFoldDB" id="A0A098LF09"/>
<dbReference type="EMBL" id="BBLT01000004">
    <property type="protein sequence ID" value="GAL85024.1"/>
    <property type="molecule type" value="Genomic_DNA"/>
</dbReference>
<name>A0A098LF09_9BACT</name>
<evidence type="ECO:0000313" key="1">
    <source>
        <dbReference type="EMBL" id="GAL85024.1"/>
    </source>
</evidence>
<dbReference type="Proteomes" id="UP000030185">
    <property type="component" value="Unassembled WGS sequence"/>
</dbReference>
<proteinExistence type="predicted"/>
<reference evidence="1 2" key="1">
    <citation type="submission" date="2014-09" db="EMBL/GenBank/DDBJ databases">
        <title>Sporocytophaga myxococcoides PG-01 genome sequencing.</title>
        <authorList>
            <person name="Liu L."/>
            <person name="Gao P.J."/>
            <person name="Chen G.J."/>
            <person name="Wang L.S."/>
        </authorList>
    </citation>
    <scope>NUCLEOTIDE SEQUENCE [LARGE SCALE GENOMIC DNA]</scope>
    <source>
        <strain evidence="1 2">PG-01</strain>
    </source>
</reference>
<dbReference type="eggNOG" id="ENOG5032UI3">
    <property type="taxonomic scope" value="Bacteria"/>
</dbReference>
<organism evidence="1 2">
    <name type="scientific">Sporocytophaga myxococcoides</name>
    <dbReference type="NCBI Taxonomy" id="153721"/>
    <lineage>
        <taxon>Bacteria</taxon>
        <taxon>Pseudomonadati</taxon>
        <taxon>Bacteroidota</taxon>
        <taxon>Cytophagia</taxon>
        <taxon>Cytophagales</taxon>
        <taxon>Cytophagaceae</taxon>
        <taxon>Sporocytophaga</taxon>
    </lineage>
</organism>
<accession>A0A098LF09</accession>
<evidence type="ECO:0000313" key="2">
    <source>
        <dbReference type="Proteomes" id="UP000030185"/>
    </source>
</evidence>
<gene>
    <name evidence="1" type="ORF">MYP_2252</name>
</gene>
<dbReference type="OrthoDB" id="883158at2"/>
<sequence length="144" mass="16371">MDTLQLNKALNAIVEKKNLLGTLSYDDKKYDKIEEELHDLEDDFMDNFGDDLEEILQDVHDEKCPDNEVLMPIAYLANKYKEVGKNADGSKIYEALPKEGVMVDVDDFAGKDTRLVLIPNPTRLELIIDGKKKVVLWEAGKSNK</sequence>